<feature type="domain" description="F-box" evidence="1">
    <location>
        <begin position="16"/>
        <end position="51"/>
    </location>
</feature>
<dbReference type="InterPro" id="IPR055312">
    <property type="entry name" value="FBL15-like"/>
</dbReference>
<dbReference type="Pfam" id="PF24758">
    <property type="entry name" value="LRR_At5g56370"/>
    <property type="match status" value="1"/>
</dbReference>
<evidence type="ECO:0000259" key="2">
    <source>
        <dbReference type="Pfam" id="PF24758"/>
    </source>
</evidence>
<feature type="domain" description="F-box/LRR-repeat protein 15/At3g58940/PEG3-like LRR" evidence="2">
    <location>
        <begin position="109"/>
        <end position="260"/>
    </location>
</feature>
<dbReference type="PANTHER" id="PTHR34709:SF68">
    <property type="entry name" value="OS07G0550432 PROTEIN"/>
    <property type="match status" value="1"/>
</dbReference>
<reference evidence="3 4" key="2">
    <citation type="submission" date="2024-10" db="EMBL/GenBank/DDBJ databases">
        <authorList>
            <person name="Ryan C."/>
        </authorList>
    </citation>
    <scope>NUCLEOTIDE SEQUENCE [LARGE SCALE GENOMIC DNA]</scope>
</reference>
<evidence type="ECO:0000313" key="4">
    <source>
        <dbReference type="Proteomes" id="UP001497457"/>
    </source>
</evidence>
<dbReference type="InterPro" id="IPR055411">
    <property type="entry name" value="LRR_FXL15/At3g58940/PEG3-like"/>
</dbReference>
<accession>A0ABC9BP16</accession>
<organism evidence="3 4">
    <name type="scientific">Urochloa decumbens</name>
    <dbReference type="NCBI Taxonomy" id="240449"/>
    <lineage>
        <taxon>Eukaryota</taxon>
        <taxon>Viridiplantae</taxon>
        <taxon>Streptophyta</taxon>
        <taxon>Embryophyta</taxon>
        <taxon>Tracheophyta</taxon>
        <taxon>Spermatophyta</taxon>
        <taxon>Magnoliopsida</taxon>
        <taxon>Liliopsida</taxon>
        <taxon>Poales</taxon>
        <taxon>Poaceae</taxon>
        <taxon>PACMAD clade</taxon>
        <taxon>Panicoideae</taxon>
        <taxon>Panicodae</taxon>
        <taxon>Paniceae</taxon>
        <taxon>Melinidinae</taxon>
        <taxon>Urochloa</taxon>
    </lineage>
</organism>
<dbReference type="InterPro" id="IPR036047">
    <property type="entry name" value="F-box-like_dom_sf"/>
</dbReference>
<dbReference type="Proteomes" id="UP001497457">
    <property type="component" value="Chromosome 27b"/>
</dbReference>
<dbReference type="SUPFAM" id="SSF81383">
    <property type="entry name" value="F-box domain"/>
    <property type="match status" value="1"/>
</dbReference>
<evidence type="ECO:0000259" key="1">
    <source>
        <dbReference type="Pfam" id="PF00646"/>
    </source>
</evidence>
<dbReference type="EMBL" id="OZ075137">
    <property type="protein sequence ID" value="CAL5005205.1"/>
    <property type="molecule type" value="Genomic_DNA"/>
</dbReference>
<evidence type="ECO:0000313" key="3">
    <source>
        <dbReference type="EMBL" id="CAL5005205.1"/>
    </source>
</evidence>
<keyword evidence="4" id="KW-1185">Reference proteome</keyword>
<evidence type="ECO:0008006" key="5">
    <source>
        <dbReference type="Google" id="ProtNLM"/>
    </source>
</evidence>
<reference evidence="4" key="1">
    <citation type="submission" date="2024-06" db="EMBL/GenBank/DDBJ databases">
        <authorList>
            <person name="Ryan C."/>
        </authorList>
    </citation>
    <scope>NUCLEOTIDE SEQUENCE [LARGE SCALE GENOMIC DNA]</scope>
</reference>
<dbReference type="InterPro" id="IPR001810">
    <property type="entry name" value="F-box_dom"/>
</dbReference>
<dbReference type="PANTHER" id="PTHR34709">
    <property type="entry name" value="OS10G0396666 PROTEIN"/>
    <property type="match status" value="1"/>
</dbReference>
<dbReference type="AlphaFoldDB" id="A0ABC9BP16"/>
<sequence>MGEDQWRPCCSGEDRISSLPDELLQEILVRLCCTCAAVRTRLLSRRWRRVWPHPLELVLDDDDPDAPPRASFLDAVDAAIGACPAPTLERLLISLSPVGDSPPVPAGRVARWLRFASQCVVGKLSLYAPSPNDDREEVMLELPTCKGAKKITLFLAESWRLQLPPAGLFMALTSLWIHIGHMEGSELTALVCTRCPRLKSLSLFTTLVATFDFTIRSDSLLLVSLSCLKNTRRLEIVAPRLKKLFLSHVIEARISAPKLAKLAWHGEVYDPHRHQFVDVGRRLKLLEIGSSESIVSSFMRQFDEVDELKLEFNTGIASYGRFLNETNKLPKCKTLSVTLFWDDHGLTPTLLHLLKSCNGTRTLSIVLSSYAFLGSSCPLSCYCRFEENSGTDDISLNSLEEVKITSYESPHGELEFVEYLSRCNPPFLKRLVIKNMIQADKETCEKIRNMFRPSIEVEFYASSTWACVNQSEE</sequence>
<name>A0ABC9BP16_9POAL</name>
<proteinExistence type="predicted"/>
<dbReference type="Pfam" id="PF00646">
    <property type="entry name" value="F-box"/>
    <property type="match status" value="1"/>
</dbReference>
<protein>
    <recommendedName>
        <fullName evidence="5">F-box domain-containing protein</fullName>
    </recommendedName>
</protein>
<gene>
    <name evidence="3" type="ORF">URODEC1_LOCUS67328</name>
</gene>